<dbReference type="OrthoDB" id="5211at2759"/>
<dbReference type="AlphaFoldDB" id="A0A812JPV0"/>
<keyword evidence="5" id="KW-0350">Heme biosynthesis</keyword>
<dbReference type="GO" id="GO:0005739">
    <property type="term" value="C:mitochondrion"/>
    <property type="evidence" value="ECO:0007669"/>
    <property type="project" value="TreeGrafter"/>
</dbReference>
<dbReference type="GO" id="GO:0006784">
    <property type="term" value="P:heme A biosynthetic process"/>
    <property type="evidence" value="ECO:0007669"/>
    <property type="project" value="TreeGrafter"/>
</dbReference>
<proteinExistence type="predicted"/>
<evidence type="ECO:0000256" key="2">
    <source>
        <dbReference type="ARBA" id="ARBA00022679"/>
    </source>
</evidence>
<gene>
    <name evidence="9" type="primary">COX10</name>
    <name evidence="9" type="ORF">SNEC2469_LOCUS1808</name>
</gene>
<dbReference type="PANTHER" id="PTHR43448">
    <property type="entry name" value="PROTOHEME IX FARNESYLTRANSFERASE, MITOCHONDRIAL"/>
    <property type="match status" value="1"/>
</dbReference>
<dbReference type="Gene3D" id="1.10.357.140">
    <property type="entry name" value="UbiA prenyltransferase"/>
    <property type="match status" value="1"/>
</dbReference>
<dbReference type="InterPro" id="IPR044878">
    <property type="entry name" value="UbiA_sf"/>
</dbReference>
<accession>A0A812JPV0</accession>
<feature type="transmembrane region" description="Helical" evidence="8">
    <location>
        <begin position="271"/>
        <end position="302"/>
    </location>
</feature>
<evidence type="ECO:0000313" key="10">
    <source>
        <dbReference type="Proteomes" id="UP000601435"/>
    </source>
</evidence>
<protein>
    <recommendedName>
        <fullName evidence="7">Heme O synthase</fullName>
    </recommendedName>
</protein>
<dbReference type="CDD" id="cd13957">
    <property type="entry name" value="PT_UbiA_Cox10"/>
    <property type="match status" value="1"/>
</dbReference>
<sequence length="412" mass="44423">MSPLASALARARLTLPRVGRIRSRCPRASSFSTATPESSNLALHPVLERPSKPSAIRLYWKLAKGKLTLWVSLSAMPGYFLALPGTIEPSIAAALFVGTFLTSSSAQTMNQMIEVHRDARMKRTAMRPLPSGQLSPHEAARFAAAAGALGLVTLGIGTTSCTAAVAATTMATYAALYTPLKVRSPYNTHVGAISGSLPTLMGFTAALGTGLCVSPWLPHAAWLFGMQTLWQMPHFYSLAWLHRSDYLQGGYKMFPLSDESGMETAAMSKPYLAALCVLPWAMSASGAASWMLPVGAALPSFFWWHTLKDFERRPSASTCRRFFLGSLSYLISMLVLFTAFSRASQSSDITDDEQGAAAHTDRGVLEPSWRAYMRSCLLGACPHEQVCRDLLHTCAQTGGCPLAKRHPGSAAQ</sequence>
<keyword evidence="4 8" id="KW-1133">Transmembrane helix</keyword>
<dbReference type="GO" id="GO:0008495">
    <property type="term" value="F:protoheme IX farnesyltransferase activity"/>
    <property type="evidence" value="ECO:0007669"/>
    <property type="project" value="InterPro"/>
</dbReference>
<evidence type="ECO:0000256" key="7">
    <source>
        <dbReference type="ARBA" id="ARBA00030253"/>
    </source>
</evidence>
<dbReference type="Proteomes" id="UP000601435">
    <property type="component" value="Unassembled WGS sequence"/>
</dbReference>
<dbReference type="EMBL" id="CAJNJA010006154">
    <property type="protein sequence ID" value="CAE7206548.1"/>
    <property type="molecule type" value="Genomic_DNA"/>
</dbReference>
<dbReference type="InterPro" id="IPR006369">
    <property type="entry name" value="Protohaem_IX_farnesylTrfase"/>
</dbReference>
<name>A0A812JPV0_9DINO</name>
<evidence type="ECO:0000256" key="8">
    <source>
        <dbReference type="SAM" id="Phobius"/>
    </source>
</evidence>
<comment type="subcellular location">
    <subcellularLocation>
        <location evidence="1">Membrane</location>
        <topology evidence="1">Multi-pass membrane protein</topology>
    </subcellularLocation>
</comment>
<keyword evidence="2" id="KW-0808">Transferase</keyword>
<dbReference type="PANTHER" id="PTHR43448:SF2">
    <property type="entry name" value="PROTOHEME IX FARNESYLTRANSFERASE, MITOCHONDRIAL"/>
    <property type="match status" value="1"/>
</dbReference>
<evidence type="ECO:0000256" key="6">
    <source>
        <dbReference type="ARBA" id="ARBA00023136"/>
    </source>
</evidence>
<organism evidence="9 10">
    <name type="scientific">Symbiodinium necroappetens</name>
    <dbReference type="NCBI Taxonomy" id="1628268"/>
    <lineage>
        <taxon>Eukaryota</taxon>
        <taxon>Sar</taxon>
        <taxon>Alveolata</taxon>
        <taxon>Dinophyceae</taxon>
        <taxon>Suessiales</taxon>
        <taxon>Symbiodiniaceae</taxon>
        <taxon>Symbiodinium</taxon>
    </lineage>
</organism>
<reference evidence="9" key="1">
    <citation type="submission" date="2021-02" db="EMBL/GenBank/DDBJ databases">
        <authorList>
            <person name="Dougan E. K."/>
            <person name="Rhodes N."/>
            <person name="Thang M."/>
            <person name="Chan C."/>
        </authorList>
    </citation>
    <scope>NUCLEOTIDE SEQUENCE</scope>
</reference>
<dbReference type="InterPro" id="IPR000537">
    <property type="entry name" value="UbiA_prenyltransferase"/>
</dbReference>
<feature type="transmembrane region" description="Helical" evidence="8">
    <location>
        <begin position="322"/>
        <end position="340"/>
    </location>
</feature>
<evidence type="ECO:0000256" key="1">
    <source>
        <dbReference type="ARBA" id="ARBA00004141"/>
    </source>
</evidence>
<dbReference type="GO" id="GO:0016020">
    <property type="term" value="C:membrane"/>
    <property type="evidence" value="ECO:0007669"/>
    <property type="project" value="UniProtKB-SubCell"/>
</dbReference>
<comment type="caution">
    <text evidence="9">The sequence shown here is derived from an EMBL/GenBank/DDBJ whole genome shotgun (WGS) entry which is preliminary data.</text>
</comment>
<evidence type="ECO:0000256" key="5">
    <source>
        <dbReference type="ARBA" id="ARBA00023133"/>
    </source>
</evidence>
<dbReference type="Pfam" id="PF01040">
    <property type="entry name" value="UbiA"/>
    <property type="match status" value="1"/>
</dbReference>
<evidence type="ECO:0000313" key="9">
    <source>
        <dbReference type="EMBL" id="CAE7206548.1"/>
    </source>
</evidence>
<keyword evidence="10" id="KW-1185">Reference proteome</keyword>
<keyword evidence="6 8" id="KW-0472">Membrane</keyword>
<keyword evidence="3 8" id="KW-0812">Transmembrane</keyword>
<evidence type="ECO:0000256" key="3">
    <source>
        <dbReference type="ARBA" id="ARBA00022692"/>
    </source>
</evidence>
<evidence type="ECO:0000256" key="4">
    <source>
        <dbReference type="ARBA" id="ARBA00022989"/>
    </source>
</evidence>